<keyword evidence="2" id="KW-0677">Repeat</keyword>
<dbReference type="PANTHER" id="PTHR47926:SF422">
    <property type="entry name" value="PENTACOTRIPEPTIDE-REPEAT REGION OF PRORP DOMAIN-CONTAINING PROTEIN"/>
    <property type="match status" value="1"/>
</dbReference>
<dbReference type="InterPro" id="IPR011990">
    <property type="entry name" value="TPR-like_helical_dom_sf"/>
</dbReference>
<dbReference type="FunFam" id="1.25.40.10:FF:000184">
    <property type="entry name" value="Pentatricopeptide repeat-containing protein, chloroplastic"/>
    <property type="match status" value="1"/>
</dbReference>
<dbReference type="EMBL" id="HG996466">
    <property type="protein sequence ID" value="CAG1860479.1"/>
    <property type="molecule type" value="Genomic_DNA"/>
</dbReference>
<dbReference type="Gene3D" id="1.25.40.10">
    <property type="entry name" value="Tetratricopeptide repeat domain"/>
    <property type="match status" value="5"/>
</dbReference>
<feature type="repeat" description="PPR" evidence="3">
    <location>
        <begin position="191"/>
        <end position="225"/>
    </location>
</feature>
<dbReference type="Pfam" id="PF20431">
    <property type="entry name" value="E_motif"/>
    <property type="match status" value="1"/>
</dbReference>
<dbReference type="SUPFAM" id="SSF48452">
    <property type="entry name" value="TPR-like"/>
    <property type="match status" value="1"/>
</dbReference>
<dbReference type="InterPro" id="IPR046960">
    <property type="entry name" value="PPR_At4g14850-like_plant"/>
</dbReference>
<dbReference type="Pfam" id="PF01535">
    <property type="entry name" value="PPR"/>
    <property type="match status" value="4"/>
</dbReference>
<dbReference type="FunFam" id="1.25.40.10:FF:000333">
    <property type="entry name" value="Pentatricopeptide repeat-containing protein"/>
    <property type="match status" value="1"/>
</dbReference>
<dbReference type="NCBIfam" id="TIGR00756">
    <property type="entry name" value="PPR"/>
    <property type="match status" value="7"/>
</dbReference>
<feature type="repeat" description="PPR" evidence="3">
    <location>
        <begin position="395"/>
        <end position="429"/>
    </location>
</feature>
<evidence type="ECO:0000256" key="1">
    <source>
        <dbReference type="ARBA" id="ARBA00006643"/>
    </source>
</evidence>
<dbReference type="InterPro" id="IPR002885">
    <property type="entry name" value="PPR_rpt"/>
</dbReference>
<evidence type="ECO:0000313" key="6">
    <source>
        <dbReference type="Proteomes" id="UP000012960"/>
    </source>
</evidence>
<name>A0A804HWZ2_MUSAM</name>
<protein>
    <submittedName>
        <fullName evidence="4">(wild Malaysian banana) hypothetical protein</fullName>
    </submittedName>
</protein>
<dbReference type="FunFam" id="1.25.40.10:FF:000436">
    <property type="entry name" value="Pentatricopeptide repeat-containing protein At5g39350 family"/>
    <property type="match status" value="1"/>
</dbReference>
<evidence type="ECO:0000256" key="2">
    <source>
        <dbReference type="ARBA" id="ARBA00022737"/>
    </source>
</evidence>
<comment type="similarity">
    <text evidence="1">Belongs to the PPR family. PCMP-H subfamily.</text>
</comment>
<evidence type="ECO:0000256" key="3">
    <source>
        <dbReference type="PROSITE-ProRule" id="PRU00708"/>
    </source>
</evidence>
<dbReference type="AlphaFoldDB" id="A0A804HWZ2"/>
<dbReference type="GO" id="GO:0003723">
    <property type="term" value="F:RNA binding"/>
    <property type="evidence" value="ECO:0007669"/>
    <property type="project" value="InterPro"/>
</dbReference>
<feature type="repeat" description="PPR" evidence="3">
    <location>
        <begin position="496"/>
        <end position="526"/>
    </location>
</feature>
<dbReference type="OMA" id="GICCDNI"/>
<feature type="repeat" description="PPR" evidence="3">
    <location>
        <begin position="292"/>
        <end position="326"/>
    </location>
</feature>
<dbReference type="GO" id="GO:0009451">
    <property type="term" value="P:RNA modification"/>
    <property type="evidence" value="ECO:0007669"/>
    <property type="project" value="InterPro"/>
</dbReference>
<gene>
    <name evidence="4" type="ORF">GSMUA_97830.1</name>
</gene>
<dbReference type="Pfam" id="PF13041">
    <property type="entry name" value="PPR_2"/>
    <property type="match status" value="4"/>
</dbReference>
<accession>A0A804HWZ2</accession>
<dbReference type="EnsemblPlants" id="Ma01_t21970.1">
    <property type="protein sequence ID" value="Ma01_p21970.1"/>
    <property type="gene ID" value="Ma01_g21970"/>
</dbReference>
<feature type="repeat" description="PPR" evidence="3">
    <location>
        <begin position="89"/>
        <end position="123"/>
    </location>
</feature>
<evidence type="ECO:0000313" key="4">
    <source>
        <dbReference type="EMBL" id="CAG1860479.1"/>
    </source>
</evidence>
<dbReference type="InterPro" id="IPR046848">
    <property type="entry name" value="E_motif"/>
</dbReference>
<organism evidence="5 6">
    <name type="scientific">Musa acuminata subsp. malaccensis</name>
    <name type="common">Wild banana</name>
    <name type="synonym">Musa malaccensis</name>
    <dbReference type="NCBI Taxonomy" id="214687"/>
    <lineage>
        <taxon>Eukaryota</taxon>
        <taxon>Viridiplantae</taxon>
        <taxon>Streptophyta</taxon>
        <taxon>Embryophyta</taxon>
        <taxon>Tracheophyta</taxon>
        <taxon>Spermatophyta</taxon>
        <taxon>Magnoliopsida</taxon>
        <taxon>Liliopsida</taxon>
        <taxon>Zingiberales</taxon>
        <taxon>Musaceae</taxon>
        <taxon>Musa</taxon>
    </lineage>
</organism>
<reference evidence="4" key="1">
    <citation type="submission" date="2021-03" db="EMBL/GenBank/DDBJ databases">
        <authorList>
            <consortium name="Genoscope - CEA"/>
            <person name="William W."/>
        </authorList>
    </citation>
    <scope>NUCLEOTIDE SEQUENCE</scope>
    <source>
        <strain evidence="4">Doubled-haploid Pahang</strain>
    </source>
</reference>
<dbReference type="OrthoDB" id="185373at2759"/>
<reference evidence="5" key="2">
    <citation type="submission" date="2021-05" db="UniProtKB">
        <authorList>
            <consortium name="EnsemblPlants"/>
        </authorList>
    </citation>
    <scope>IDENTIFICATION</scope>
    <source>
        <strain evidence="5">subsp. malaccensis</strain>
    </source>
</reference>
<dbReference type="FunFam" id="1.25.40.10:FF:000470">
    <property type="entry name" value="Pentatricopeptide repeat-containing protein At5g66520"/>
    <property type="match status" value="1"/>
</dbReference>
<dbReference type="PANTHER" id="PTHR47926">
    <property type="entry name" value="PENTATRICOPEPTIDE REPEAT-CONTAINING PROTEIN"/>
    <property type="match status" value="1"/>
</dbReference>
<dbReference type="InParanoid" id="A0A804HWZ2"/>
<dbReference type="PROSITE" id="PS51375">
    <property type="entry name" value="PPR"/>
    <property type="match status" value="6"/>
</dbReference>
<feature type="repeat" description="PPR" evidence="3">
    <location>
        <begin position="364"/>
        <end position="394"/>
    </location>
</feature>
<sequence length="719" mass="79590">MRHLCFEPKRFPATYEPWISRDHRSIILLLLQSCSSKQQLAQIHARMIRTRLVQDTFAVSRIIALLTSPSALFSTVYARRVFDQIPHPNLFMWNSMIRGYTHHRAPRDALSTFKLLLACGGSSPDTYTYAATARACAQLNNLPTGSAVHGLVMKCGFDSDMFVTSGIISFYNGCGKVDVARQMFDEMPHKDVVSWTSMISGYLQLNQLDEGFRLFDEMRKVGVEPNKVTVMSLLSACGQSRALERGRRLHSRILEHGWESDLAVGNSVVSMYAKCGDTINAMDAFEKMPARNTATWNALMGGFVRSGHCREALSVFQEMTCSYTRPDEITMATALSACAQLGDLQQGKLVHAFIEEEDKMITCDVFLGNSLINMYAKSGDLAEAEAIFHKMLVRDVFSWTALISGYVQGNCYKKALSHFEEMRLSRVKANEVTLVSLLSACSQLGALDWGRRIHAYIEENEVRKDACLQNALVDMYAKCGCIDIALQIFHEMRCKDAHTWNAMIGGLAANGRGREAIGLFDQMHELRDVRPDGVTLMAVIGACGHSGLVKEGLAYFNLMARSYGIVPGVEHYGCLVDLLGRAGFIEEAIDLIEKMPMTANNLIWGSLLAACRIHGKMELAERAARNLMKLAPNDEGAHVLVSNVYAEARRWDDVGQVRSLMGCKGIAKSPGCSTIEVDGVVHEFVAGDRSIRQNEFACLVLDSLVLQTKLIAGGSCGYT</sequence>
<evidence type="ECO:0000313" key="5">
    <source>
        <dbReference type="EnsemblPlants" id="Ma01_p21970.1"/>
    </source>
</evidence>
<proteinExistence type="inferred from homology"/>
<dbReference type="Proteomes" id="UP000012960">
    <property type="component" value="Unplaced"/>
</dbReference>
<keyword evidence="6" id="KW-1185">Reference proteome</keyword>
<dbReference type="Gramene" id="Ma01_t21970.1">
    <property type="protein sequence ID" value="Ma01_p21970.1"/>
    <property type="gene ID" value="Ma01_g21970"/>
</dbReference>